<comment type="caution">
    <text evidence="2">The sequence shown here is derived from an EMBL/GenBank/DDBJ whole genome shotgun (WGS) entry which is preliminary data.</text>
</comment>
<evidence type="ECO:0000256" key="1">
    <source>
        <dbReference type="SAM" id="MobiDB-lite"/>
    </source>
</evidence>
<evidence type="ECO:0000313" key="2">
    <source>
        <dbReference type="EMBL" id="KAG8584899.1"/>
    </source>
</evidence>
<dbReference type="AlphaFoldDB" id="A0AAV7CIM8"/>
<evidence type="ECO:0000313" key="3">
    <source>
        <dbReference type="Proteomes" id="UP000824782"/>
    </source>
</evidence>
<keyword evidence="3" id="KW-1185">Reference proteome</keyword>
<dbReference type="Proteomes" id="UP000824782">
    <property type="component" value="Unassembled WGS sequence"/>
</dbReference>
<feature type="region of interest" description="Disordered" evidence="1">
    <location>
        <begin position="60"/>
        <end position="80"/>
    </location>
</feature>
<accession>A0AAV7CIM8</accession>
<sequence>MLHWLTLKGGHVMHKLMTRFLDDRSKTGLICNGKIMSQCNSVRNHISFIWSVQCCKSPGSVEGNLEGESEDGSLVTEVER</sequence>
<organism evidence="2 3">
    <name type="scientific">Engystomops pustulosus</name>
    <name type="common">Tungara frog</name>
    <name type="synonym">Physalaemus pustulosus</name>
    <dbReference type="NCBI Taxonomy" id="76066"/>
    <lineage>
        <taxon>Eukaryota</taxon>
        <taxon>Metazoa</taxon>
        <taxon>Chordata</taxon>
        <taxon>Craniata</taxon>
        <taxon>Vertebrata</taxon>
        <taxon>Euteleostomi</taxon>
        <taxon>Amphibia</taxon>
        <taxon>Batrachia</taxon>
        <taxon>Anura</taxon>
        <taxon>Neobatrachia</taxon>
        <taxon>Hyloidea</taxon>
        <taxon>Leptodactylidae</taxon>
        <taxon>Leiuperinae</taxon>
        <taxon>Engystomops</taxon>
    </lineage>
</organism>
<protein>
    <submittedName>
        <fullName evidence="2">Uncharacterized protein</fullName>
    </submittedName>
</protein>
<name>A0AAV7CIM8_ENGPU</name>
<reference evidence="2" key="1">
    <citation type="thesis" date="2020" institute="ProQuest LLC" country="789 East Eisenhower Parkway, Ann Arbor, MI, USA">
        <title>Comparative Genomics and Chromosome Evolution.</title>
        <authorList>
            <person name="Mudd A.B."/>
        </authorList>
    </citation>
    <scope>NUCLEOTIDE SEQUENCE</scope>
    <source>
        <strain evidence="2">237g6f4</strain>
        <tissue evidence="2">Blood</tissue>
    </source>
</reference>
<gene>
    <name evidence="2" type="ORF">GDO81_004812</name>
</gene>
<dbReference type="EMBL" id="WNYA01000002">
    <property type="protein sequence ID" value="KAG8584899.1"/>
    <property type="molecule type" value="Genomic_DNA"/>
</dbReference>
<proteinExistence type="predicted"/>